<dbReference type="EMBL" id="DXFB01000040">
    <property type="protein sequence ID" value="HIX44902.1"/>
    <property type="molecule type" value="Genomic_DNA"/>
</dbReference>
<dbReference type="Proteomes" id="UP000824246">
    <property type="component" value="Unassembled WGS sequence"/>
</dbReference>
<dbReference type="Pfam" id="PF19867">
    <property type="entry name" value="DUF6340"/>
    <property type="match status" value="1"/>
</dbReference>
<name>A0A9D2ANY4_9BACT</name>
<evidence type="ECO:0008006" key="4">
    <source>
        <dbReference type="Google" id="ProtNLM"/>
    </source>
</evidence>
<organism evidence="2 3">
    <name type="scientific">Candidatus Barnesiella excrementipullorum</name>
    <dbReference type="NCBI Taxonomy" id="2838479"/>
    <lineage>
        <taxon>Bacteria</taxon>
        <taxon>Pseudomonadati</taxon>
        <taxon>Bacteroidota</taxon>
        <taxon>Bacteroidia</taxon>
        <taxon>Bacteroidales</taxon>
        <taxon>Barnesiellaceae</taxon>
        <taxon>Barnesiella</taxon>
    </lineage>
</organism>
<feature type="signal peptide" evidence="1">
    <location>
        <begin position="1"/>
        <end position="21"/>
    </location>
</feature>
<accession>A0A9D2ANY4</accession>
<dbReference type="AlphaFoldDB" id="A0A9D2ANY4"/>
<sequence>MKRFVRLFSFCCLMWVCYSCSSIVPLQLDTVRPARVSYKQSYPPLAVVCNAPVPDVSEYSRYIDANGKQYRMDFAGDSIPGFFTMSLASLLYESACFDSVWTLFPDSTAITGLAGLPISEVMMWREENPNAVLLSVDDIRPVARFYVEPFEGVFGVGMEIASSATVQCYIPGESPVTESVVDTVMWYAYGSSPEEARVQLPAFEMCLEEALSSLSSFVAERFVPHVQQVERYIFITSHPAMGDAYKYWKNTQYTEASYLWEYVYEKAENVGRRARAAANLALFYELKDDYKTALTYARAAHNLFMENNDVAEAAYAASYAADLESRLADALLLDTQWGE</sequence>
<proteinExistence type="predicted"/>
<evidence type="ECO:0000256" key="1">
    <source>
        <dbReference type="SAM" id="SignalP"/>
    </source>
</evidence>
<evidence type="ECO:0000313" key="2">
    <source>
        <dbReference type="EMBL" id="HIX44902.1"/>
    </source>
</evidence>
<reference evidence="2" key="2">
    <citation type="submission" date="2021-04" db="EMBL/GenBank/DDBJ databases">
        <authorList>
            <person name="Gilroy R."/>
        </authorList>
    </citation>
    <scope>NUCLEOTIDE SEQUENCE</scope>
    <source>
        <strain evidence="2">ChiHjej12B11-16260</strain>
    </source>
</reference>
<evidence type="ECO:0000313" key="3">
    <source>
        <dbReference type="Proteomes" id="UP000824246"/>
    </source>
</evidence>
<reference evidence="2" key="1">
    <citation type="journal article" date="2021" name="PeerJ">
        <title>Extensive microbial diversity within the chicken gut microbiome revealed by metagenomics and culture.</title>
        <authorList>
            <person name="Gilroy R."/>
            <person name="Ravi A."/>
            <person name="Getino M."/>
            <person name="Pursley I."/>
            <person name="Horton D.L."/>
            <person name="Alikhan N.F."/>
            <person name="Baker D."/>
            <person name="Gharbi K."/>
            <person name="Hall N."/>
            <person name="Watson M."/>
            <person name="Adriaenssens E.M."/>
            <person name="Foster-Nyarko E."/>
            <person name="Jarju S."/>
            <person name="Secka A."/>
            <person name="Antonio M."/>
            <person name="Oren A."/>
            <person name="Chaudhuri R.R."/>
            <person name="La Ragione R."/>
            <person name="Hildebrand F."/>
            <person name="Pallen M.J."/>
        </authorList>
    </citation>
    <scope>NUCLEOTIDE SEQUENCE</scope>
    <source>
        <strain evidence="2">ChiHjej12B11-16260</strain>
    </source>
</reference>
<feature type="chain" id="PRO_5038997349" description="Tetratricopeptide repeat protein" evidence="1">
    <location>
        <begin position="22"/>
        <end position="339"/>
    </location>
</feature>
<gene>
    <name evidence="2" type="ORF">H9982_01640</name>
</gene>
<keyword evidence="1" id="KW-0732">Signal</keyword>
<protein>
    <recommendedName>
        <fullName evidence="4">Tetratricopeptide repeat protein</fullName>
    </recommendedName>
</protein>
<dbReference type="InterPro" id="IPR045921">
    <property type="entry name" value="DUF6340"/>
</dbReference>
<comment type="caution">
    <text evidence="2">The sequence shown here is derived from an EMBL/GenBank/DDBJ whole genome shotgun (WGS) entry which is preliminary data.</text>
</comment>